<dbReference type="AlphaFoldDB" id="A0A7W6LWF3"/>
<gene>
    <name evidence="1" type="ORF">GGQ90_005473</name>
</gene>
<reference evidence="1 2" key="1">
    <citation type="submission" date="2020-08" db="EMBL/GenBank/DDBJ databases">
        <title>Genomic Encyclopedia of Type Strains, Phase IV (KMG-IV): sequencing the most valuable type-strain genomes for metagenomic binning, comparative biology and taxonomic classification.</title>
        <authorList>
            <person name="Goeker M."/>
        </authorList>
    </citation>
    <scope>NUCLEOTIDE SEQUENCE [LARGE SCALE GENOMIC DNA]</scope>
    <source>
        <strain evidence="1 2">DSM 19371</strain>
    </source>
</reference>
<dbReference type="RefSeq" id="WP_286750310.1">
    <property type="nucleotide sequence ID" value="NZ_JBHLYA010000066.1"/>
</dbReference>
<evidence type="ECO:0000313" key="2">
    <source>
        <dbReference type="Proteomes" id="UP000590524"/>
    </source>
</evidence>
<comment type="caution">
    <text evidence="1">The sequence shown here is derived from an EMBL/GenBank/DDBJ whole genome shotgun (WGS) entry which is preliminary data.</text>
</comment>
<dbReference type="GO" id="GO:0051213">
    <property type="term" value="F:dioxygenase activity"/>
    <property type="evidence" value="ECO:0007669"/>
    <property type="project" value="UniProtKB-KW"/>
</dbReference>
<dbReference type="EMBL" id="JACIEU010000043">
    <property type="protein sequence ID" value="MBB4151659.1"/>
    <property type="molecule type" value="Genomic_DNA"/>
</dbReference>
<keyword evidence="2" id="KW-1185">Reference proteome</keyword>
<name>A0A7W6LWF3_9SPHN</name>
<dbReference type="Gene3D" id="2.60.120.10">
    <property type="entry name" value="Jelly Rolls"/>
    <property type="match status" value="1"/>
</dbReference>
<keyword evidence="1" id="KW-0560">Oxidoreductase</keyword>
<dbReference type="Proteomes" id="UP000590524">
    <property type="component" value="Unassembled WGS sequence"/>
</dbReference>
<protein>
    <submittedName>
        <fullName evidence="1">Quercetin dioxygenase-like cupin family protein</fullName>
    </submittedName>
</protein>
<sequence>MSMAVRHCRSGEISCLGSIDDAATRTVALARTSAFEAIHLVVRAGQSIPSHHVAGSITLYCIAGHVRFEGASPPELWAGDWLYLDPGAAHAVEAVVDSSLLLTILFDESGDRHATPARVAR</sequence>
<dbReference type="SUPFAM" id="SSF51182">
    <property type="entry name" value="RmlC-like cupins"/>
    <property type="match status" value="1"/>
</dbReference>
<dbReference type="InterPro" id="IPR011051">
    <property type="entry name" value="RmlC_Cupin_sf"/>
</dbReference>
<keyword evidence="1" id="KW-0223">Dioxygenase</keyword>
<evidence type="ECO:0000313" key="1">
    <source>
        <dbReference type="EMBL" id="MBB4151659.1"/>
    </source>
</evidence>
<proteinExistence type="predicted"/>
<dbReference type="InterPro" id="IPR014710">
    <property type="entry name" value="RmlC-like_jellyroll"/>
</dbReference>
<accession>A0A7W6LWF3</accession>
<organism evidence="1 2">
    <name type="scientific">Sphingobium scionense</name>
    <dbReference type="NCBI Taxonomy" id="1404341"/>
    <lineage>
        <taxon>Bacteria</taxon>
        <taxon>Pseudomonadati</taxon>
        <taxon>Pseudomonadota</taxon>
        <taxon>Alphaproteobacteria</taxon>
        <taxon>Sphingomonadales</taxon>
        <taxon>Sphingomonadaceae</taxon>
        <taxon>Sphingobium</taxon>
    </lineage>
</organism>